<evidence type="ECO:0000256" key="12">
    <source>
        <dbReference type="ARBA" id="ARBA00023012"/>
    </source>
</evidence>
<proteinExistence type="predicted"/>
<dbReference type="GO" id="GO:0000155">
    <property type="term" value="F:phosphorelay sensor kinase activity"/>
    <property type="evidence" value="ECO:0007669"/>
    <property type="project" value="InterPro"/>
</dbReference>
<feature type="domain" description="HAMP" evidence="16">
    <location>
        <begin position="182"/>
        <end position="234"/>
    </location>
</feature>
<dbReference type="Gene3D" id="1.10.287.130">
    <property type="match status" value="1"/>
</dbReference>
<evidence type="ECO:0000256" key="3">
    <source>
        <dbReference type="ARBA" id="ARBA00012438"/>
    </source>
</evidence>
<organism evidence="17 18">
    <name type="scientific">Cohnella phaseoli</name>
    <dbReference type="NCBI Taxonomy" id="456490"/>
    <lineage>
        <taxon>Bacteria</taxon>
        <taxon>Bacillati</taxon>
        <taxon>Bacillota</taxon>
        <taxon>Bacilli</taxon>
        <taxon>Bacillales</taxon>
        <taxon>Paenibacillaceae</taxon>
        <taxon>Cohnella</taxon>
    </lineage>
</organism>
<evidence type="ECO:0000256" key="14">
    <source>
        <dbReference type="SAM" id="Phobius"/>
    </source>
</evidence>
<evidence type="ECO:0000256" key="6">
    <source>
        <dbReference type="ARBA" id="ARBA00022679"/>
    </source>
</evidence>
<dbReference type="GO" id="GO:0005524">
    <property type="term" value="F:ATP binding"/>
    <property type="evidence" value="ECO:0007669"/>
    <property type="project" value="UniProtKB-KW"/>
</dbReference>
<evidence type="ECO:0000256" key="5">
    <source>
        <dbReference type="ARBA" id="ARBA00022553"/>
    </source>
</evidence>
<keyword evidence="6" id="KW-0808">Transferase</keyword>
<evidence type="ECO:0000256" key="4">
    <source>
        <dbReference type="ARBA" id="ARBA00022475"/>
    </source>
</evidence>
<keyword evidence="12" id="KW-0902">Two-component regulatory system</keyword>
<evidence type="ECO:0000313" key="18">
    <source>
        <dbReference type="Proteomes" id="UP000256977"/>
    </source>
</evidence>
<evidence type="ECO:0000256" key="11">
    <source>
        <dbReference type="ARBA" id="ARBA00022989"/>
    </source>
</evidence>
<keyword evidence="7 14" id="KW-0812">Transmembrane</keyword>
<dbReference type="InterPro" id="IPR036890">
    <property type="entry name" value="HATPase_C_sf"/>
</dbReference>
<comment type="subcellular location">
    <subcellularLocation>
        <location evidence="2">Cell membrane</location>
        <topology evidence="2">Multi-pass membrane protein</topology>
    </subcellularLocation>
</comment>
<evidence type="ECO:0000256" key="9">
    <source>
        <dbReference type="ARBA" id="ARBA00022777"/>
    </source>
</evidence>
<keyword evidence="4" id="KW-1003">Cell membrane</keyword>
<dbReference type="SMART" id="SM00387">
    <property type="entry name" value="HATPase_c"/>
    <property type="match status" value="1"/>
</dbReference>
<keyword evidence="18" id="KW-1185">Reference proteome</keyword>
<dbReference type="PRINTS" id="PR00344">
    <property type="entry name" value="BCTRLSENSOR"/>
</dbReference>
<dbReference type="PANTHER" id="PTHR45528">
    <property type="entry name" value="SENSOR HISTIDINE KINASE CPXA"/>
    <property type="match status" value="1"/>
</dbReference>
<keyword evidence="10" id="KW-0067">ATP-binding</keyword>
<dbReference type="InterPro" id="IPR036097">
    <property type="entry name" value="HisK_dim/P_sf"/>
</dbReference>
<keyword evidence="11 14" id="KW-1133">Transmembrane helix</keyword>
<dbReference type="InterPro" id="IPR004358">
    <property type="entry name" value="Sig_transdc_His_kin-like_C"/>
</dbReference>
<dbReference type="InterPro" id="IPR003661">
    <property type="entry name" value="HisK_dim/P_dom"/>
</dbReference>
<keyword evidence="9 17" id="KW-0418">Kinase</keyword>
<dbReference type="InterPro" id="IPR003594">
    <property type="entry name" value="HATPase_dom"/>
</dbReference>
<dbReference type="AlphaFoldDB" id="A0A3D9I185"/>
<dbReference type="Pfam" id="PF00512">
    <property type="entry name" value="HisKA"/>
    <property type="match status" value="1"/>
</dbReference>
<reference evidence="17 18" key="1">
    <citation type="submission" date="2018-07" db="EMBL/GenBank/DDBJ databases">
        <title>Genomic Encyclopedia of Type Strains, Phase III (KMG-III): the genomes of soil and plant-associated and newly described type strains.</title>
        <authorList>
            <person name="Whitman W."/>
        </authorList>
    </citation>
    <scope>NUCLEOTIDE SEQUENCE [LARGE SCALE GENOMIC DNA]</scope>
    <source>
        <strain evidence="17 18">CECT 7287</strain>
    </source>
</reference>
<evidence type="ECO:0000256" key="7">
    <source>
        <dbReference type="ARBA" id="ARBA00022692"/>
    </source>
</evidence>
<feature type="transmembrane region" description="Helical" evidence="14">
    <location>
        <begin position="6"/>
        <end position="30"/>
    </location>
</feature>
<keyword evidence="13 14" id="KW-0472">Membrane</keyword>
<dbReference type="Proteomes" id="UP000256977">
    <property type="component" value="Unassembled WGS sequence"/>
</dbReference>
<keyword evidence="8" id="KW-0547">Nucleotide-binding</keyword>
<dbReference type="InterPro" id="IPR003660">
    <property type="entry name" value="HAMP_dom"/>
</dbReference>
<keyword evidence="5" id="KW-0597">Phosphoprotein</keyword>
<dbReference type="SUPFAM" id="SSF55874">
    <property type="entry name" value="ATPase domain of HSP90 chaperone/DNA topoisomerase II/histidine kinase"/>
    <property type="match status" value="1"/>
</dbReference>
<dbReference type="GO" id="GO:0005886">
    <property type="term" value="C:plasma membrane"/>
    <property type="evidence" value="ECO:0007669"/>
    <property type="project" value="UniProtKB-SubCell"/>
</dbReference>
<dbReference type="Gene3D" id="3.30.565.10">
    <property type="entry name" value="Histidine kinase-like ATPase, C-terminal domain"/>
    <property type="match status" value="1"/>
</dbReference>
<dbReference type="InterPro" id="IPR050398">
    <property type="entry name" value="HssS/ArlS-like"/>
</dbReference>
<dbReference type="FunFam" id="1.10.287.130:FF:000001">
    <property type="entry name" value="Two-component sensor histidine kinase"/>
    <property type="match status" value="1"/>
</dbReference>
<dbReference type="SMART" id="SM00388">
    <property type="entry name" value="HisKA"/>
    <property type="match status" value="1"/>
</dbReference>
<evidence type="ECO:0000259" key="15">
    <source>
        <dbReference type="PROSITE" id="PS50109"/>
    </source>
</evidence>
<evidence type="ECO:0000313" key="17">
    <source>
        <dbReference type="EMBL" id="RED55379.1"/>
    </source>
</evidence>
<feature type="domain" description="Histidine kinase" evidence="15">
    <location>
        <begin position="242"/>
        <end position="453"/>
    </location>
</feature>
<evidence type="ECO:0000256" key="2">
    <source>
        <dbReference type="ARBA" id="ARBA00004651"/>
    </source>
</evidence>
<dbReference type="EC" id="2.7.13.3" evidence="3"/>
<feature type="transmembrane region" description="Helical" evidence="14">
    <location>
        <begin position="162"/>
        <end position="180"/>
    </location>
</feature>
<dbReference type="PROSITE" id="PS50885">
    <property type="entry name" value="HAMP"/>
    <property type="match status" value="1"/>
</dbReference>
<dbReference type="Pfam" id="PF02518">
    <property type="entry name" value="HATPase_c"/>
    <property type="match status" value="1"/>
</dbReference>
<evidence type="ECO:0000259" key="16">
    <source>
        <dbReference type="PROSITE" id="PS50885"/>
    </source>
</evidence>
<accession>A0A3D9I185</accession>
<dbReference type="EMBL" id="QRDZ01000043">
    <property type="protein sequence ID" value="RED55379.1"/>
    <property type="molecule type" value="Genomic_DNA"/>
</dbReference>
<dbReference type="CDD" id="cd00082">
    <property type="entry name" value="HisKA"/>
    <property type="match status" value="1"/>
</dbReference>
<gene>
    <name evidence="17" type="ORF">DFP98_14323</name>
</gene>
<dbReference type="Gene3D" id="6.10.340.10">
    <property type="match status" value="1"/>
</dbReference>
<dbReference type="SMART" id="SM00304">
    <property type="entry name" value="HAMP"/>
    <property type="match status" value="1"/>
</dbReference>
<evidence type="ECO:0000256" key="1">
    <source>
        <dbReference type="ARBA" id="ARBA00000085"/>
    </source>
</evidence>
<dbReference type="RefSeq" id="WP_181918130.1">
    <property type="nucleotide sequence ID" value="NZ_QRDZ01000043.1"/>
</dbReference>
<dbReference type="SUPFAM" id="SSF47384">
    <property type="entry name" value="Homodimeric domain of signal transducing histidine kinase"/>
    <property type="match status" value="1"/>
</dbReference>
<dbReference type="PROSITE" id="PS50109">
    <property type="entry name" value="HIS_KIN"/>
    <property type="match status" value="1"/>
</dbReference>
<sequence length="453" mass="49810">MKLVYRLHLSFGLLLLFILAITATLIYPLLLDTLVDNQRKDLREQANQLTTLAVPTTPAHQMEPALLTKAIPLAPATQAVLMSPEEKVYFSTLTGEKATELVELAKQVDPATGISQGKDGKYIIETLTIPPQQGLPMTAITAVMATPLSAVKSIQLALFQRLMIILSVGGLMAFLLSVVITRRIVNPLTALRKELKKVENRRFNEVLLIRSGGEIGEVASSVYHLAGELDKYQSTQKKFFQNASHELKTPLMSIQGYAEGIKDGIFTGDKAAKGLDIIVNECERLKKIVTEMILLAKLESEEGIFHMDNIPVQQLINEAMERINPLVVKRELIIKVDRNGNPEERYITADREKLLQALINIIGNAARHAKKTICIRTVAGEHTVDIEIADDGEGISEQLLPLLFQRFAKGKKGETGLGLAISRAIVERCRGEIAAANLPGGGAAFTLRFPLSR</sequence>
<protein>
    <recommendedName>
        <fullName evidence="3">histidine kinase</fullName>
        <ecNumber evidence="3">2.7.13.3</ecNumber>
    </recommendedName>
</protein>
<evidence type="ECO:0000256" key="10">
    <source>
        <dbReference type="ARBA" id="ARBA00022840"/>
    </source>
</evidence>
<dbReference type="InterPro" id="IPR005467">
    <property type="entry name" value="His_kinase_dom"/>
</dbReference>
<comment type="caution">
    <text evidence="17">The sequence shown here is derived from an EMBL/GenBank/DDBJ whole genome shotgun (WGS) entry which is preliminary data.</text>
</comment>
<evidence type="ECO:0000256" key="8">
    <source>
        <dbReference type="ARBA" id="ARBA00022741"/>
    </source>
</evidence>
<name>A0A3D9I185_9BACL</name>
<comment type="catalytic activity">
    <reaction evidence="1">
        <text>ATP + protein L-histidine = ADP + protein N-phospho-L-histidine.</text>
        <dbReference type="EC" id="2.7.13.3"/>
    </reaction>
</comment>
<evidence type="ECO:0000256" key="13">
    <source>
        <dbReference type="ARBA" id="ARBA00023136"/>
    </source>
</evidence>
<dbReference type="PANTHER" id="PTHR45528:SF1">
    <property type="entry name" value="SENSOR HISTIDINE KINASE CPXA"/>
    <property type="match status" value="1"/>
</dbReference>